<dbReference type="InterPro" id="IPR007214">
    <property type="entry name" value="YbaK/aa-tRNA-synth-assoc-dom"/>
</dbReference>
<gene>
    <name evidence="2" type="ORF">CP373A1_05605</name>
</gene>
<dbReference type="EMBL" id="MAPZ01000014">
    <property type="protein sequence ID" value="OBY11425.1"/>
    <property type="molecule type" value="Genomic_DNA"/>
</dbReference>
<dbReference type="InterPro" id="IPR036754">
    <property type="entry name" value="YbaK/aa-tRNA-synt-asso_dom_sf"/>
</dbReference>
<evidence type="ECO:0000259" key="1">
    <source>
        <dbReference type="Pfam" id="PF04073"/>
    </source>
</evidence>
<reference evidence="2 3" key="1">
    <citation type="submission" date="2016-06" db="EMBL/GenBank/DDBJ databases">
        <authorList>
            <person name="Kjaerup R.B."/>
            <person name="Dalgaard T.S."/>
            <person name="Juul-Madsen H.R."/>
        </authorList>
    </citation>
    <scope>NUCLEOTIDE SEQUENCE [LARGE SCALE GENOMIC DNA]</scope>
    <source>
        <strain evidence="2 3">373-A1</strain>
    </source>
</reference>
<feature type="domain" description="YbaK/aminoacyl-tRNA synthetase-associated" evidence="1">
    <location>
        <begin position="26"/>
        <end position="143"/>
    </location>
</feature>
<dbReference type="RefSeq" id="WP_027098471.1">
    <property type="nucleotide sequence ID" value="NZ_CABHIH010000001.1"/>
</dbReference>
<dbReference type="PANTHER" id="PTHR30411:SF1">
    <property type="entry name" value="CYTOPLASMIC PROTEIN"/>
    <property type="match status" value="1"/>
</dbReference>
<organism evidence="2 3">
    <name type="scientific">Clostridium paraputrificum</name>
    <dbReference type="NCBI Taxonomy" id="29363"/>
    <lineage>
        <taxon>Bacteria</taxon>
        <taxon>Bacillati</taxon>
        <taxon>Bacillota</taxon>
        <taxon>Clostridia</taxon>
        <taxon>Eubacteriales</taxon>
        <taxon>Clostridiaceae</taxon>
        <taxon>Clostridium</taxon>
    </lineage>
</organism>
<keyword evidence="3" id="KW-1185">Reference proteome</keyword>
<name>A0A174DJQ7_9CLOT</name>
<dbReference type="Pfam" id="PF04073">
    <property type="entry name" value="tRNA_edit"/>
    <property type="match status" value="1"/>
</dbReference>
<dbReference type="Gene3D" id="3.90.960.10">
    <property type="entry name" value="YbaK/aminoacyl-tRNA synthetase-associated domain"/>
    <property type="match status" value="1"/>
</dbReference>
<evidence type="ECO:0000313" key="2">
    <source>
        <dbReference type="EMBL" id="OBY11425.1"/>
    </source>
</evidence>
<sequence>MTIEKVRDFLKGYGKDKYIREFDTSSATVELAAEALDVEPARIAKSLTFKNNEKCIMVVTAGDRKVDNRKFKNEFGIKAKMLSPDEVYEFTGHRVGGVCPFVIDLDKVQIYCDKSMERFQTVFPACGSSNSAIELTLDELFKLSNALKWVDICK</sequence>
<dbReference type="OrthoDB" id="9798760at2"/>
<dbReference type="GO" id="GO:0002161">
    <property type="term" value="F:aminoacyl-tRNA deacylase activity"/>
    <property type="evidence" value="ECO:0007669"/>
    <property type="project" value="InterPro"/>
</dbReference>
<dbReference type="SUPFAM" id="SSF55826">
    <property type="entry name" value="YbaK/ProRS associated domain"/>
    <property type="match status" value="1"/>
</dbReference>
<proteinExistence type="predicted"/>
<protein>
    <submittedName>
        <fullName evidence="2">EBSC protein</fullName>
    </submittedName>
</protein>
<dbReference type="Proteomes" id="UP000092714">
    <property type="component" value="Unassembled WGS sequence"/>
</dbReference>
<dbReference type="AlphaFoldDB" id="A0A174DJQ7"/>
<dbReference type="PANTHER" id="PTHR30411">
    <property type="entry name" value="CYTOPLASMIC PROTEIN"/>
    <property type="match status" value="1"/>
</dbReference>
<accession>A0A174DJQ7</accession>
<evidence type="ECO:0000313" key="3">
    <source>
        <dbReference type="Proteomes" id="UP000092714"/>
    </source>
</evidence>
<dbReference type="GeneID" id="42776291"/>
<comment type="caution">
    <text evidence="2">The sequence shown here is derived from an EMBL/GenBank/DDBJ whole genome shotgun (WGS) entry which is preliminary data.</text>
</comment>
<dbReference type="CDD" id="cd04333">
    <property type="entry name" value="ProX_deacylase"/>
    <property type="match status" value="1"/>
</dbReference>
<dbReference type="eggNOG" id="COG2606">
    <property type="taxonomic scope" value="Bacteria"/>
</dbReference>